<feature type="signal peptide" evidence="1">
    <location>
        <begin position="1"/>
        <end position="22"/>
    </location>
</feature>
<evidence type="ECO:0008006" key="4">
    <source>
        <dbReference type="Google" id="ProtNLM"/>
    </source>
</evidence>
<name>A0AAD0PFF7_PSEPU</name>
<dbReference type="PIRSF" id="PIRSF029720">
    <property type="entry name" value="UCP029720"/>
    <property type="match status" value="1"/>
</dbReference>
<accession>A0AAD0PFF7</accession>
<reference evidence="2 3" key="1">
    <citation type="submission" date="2018-06" db="EMBL/GenBank/DDBJ databases">
        <title>The genome of Pseudomonas putida NX-1, a lignin degrader.</title>
        <authorList>
            <person name="Xu Z."/>
        </authorList>
    </citation>
    <scope>NUCLEOTIDE SEQUENCE [LARGE SCALE GENOMIC DNA]</scope>
    <source>
        <strain evidence="2 3">NX-1</strain>
    </source>
</reference>
<feature type="chain" id="PRO_5042228462" description="Lipoprotein" evidence="1">
    <location>
        <begin position="23"/>
        <end position="126"/>
    </location>
</feature>
<dbReference type="RefSeq" id="WP_112898960.1">
    <property type="nucleotide sequence ID" value="NZ_CP030750.1"/>
</dbReference>
<evidence type="ECO:0000256" key="1">
    <source>
        <dbReference type="SAM" id="SignalP"/>
    </source>
</evidence>
<dbReference type="PANTHER" id="PTHR39335:SF1">
    <property type="entry name" value="BLL4220 PROTEIN"/>
    <property type="match status" value="1"/>
</dbReference>
<dbReference type="GO" id="GO:0043448">
    <property type="term" value="P:alkane catabolic process"/>
    <property type="evidence" value="ECO:0007669"/>
    <property type="project" value="TreeGrafter"/>
</dbReference>
<gene>
    <name evidence="2" type="ORF">C1S65_19945</name>
</gene>
<dbReference type="AlphaFoldDB" id="A0AAD0PFF7"/>
<dbReference type="InterPro" id="IPR014558">
    <property type="entry name" value="UCP029720"/>
</dbReference>
<dbReference type="Proteomes" id="UP000251617">
    <property type="component" value="Chromosome"/>
</dbReference>
<evidence type="ECO:0000313" key="3">
    <source>
        <dbReference type="Proteomes" id="UP000251617"/>
    </source>
</evidence>
<dbReference type="EMBL" id="CP030750">
    <property type="protein sequence ID" value="AXA26271.1"/>
    <property type="molecule type" value="Genomic_DNA"/>
</dbReference>
<organism evidence="2 3">
    <name type="scientific">Pseudomonas putida</name>
    <name type="common">Arthrobacter siderocapsulatus</name>
    <dbReference type="NCBI Taxonomy" id="303"/>
    <lineage>
        <taxon>Bacteria</taxon>
        <taxon>Pseudomonadati</taxon>
        <taxon>Pseudomonadota</taxon>
        <taxon>Gammaproteobacteria</taxon>
        <taxon>Pseudomonadales</taxon>
        <taxon>Pseudomonadaceae</taxon>
        <taxon>Pseudomonas</taxon>
    </lineage>
</organism>
<protein>
    <recommendedName>
        <fullName evidence="4">Lipoprotein</fullName>
    </recommendedName>
</protein>
<proteinExistence type="predicted"/>
<evidence type="ECO:0000313" key="2">
    <source>
        <dbReference type="EMBL" id="AXA26271.1"/>
    </source>
</evidence>
<dbReference type="PANTHER" id="PTHR39335">
    <property type="entry name" value="BLL4220 PROTEIN"/>
    <property type="match status" value="1"/>
</dbReference>
<dbReference type="Pfam" id="PF03640">
    <property type="entry name" value="Lipoprotein_15"/>
    <property type="match status" value="2"/>
</dbReference>
<dbReference type="InterPro" id="IPR005297">
    <property type="entry name" value="Lipoprotein_repeat"/>
</dbReference>
<sequence length="126" mass="13187">MLKKSALVLSLALTCVSGLALADAPTKVGDSALGKVLVDSKGLTLYTFTKDSAGKSACNGQCAQNWPPLAAGPYAKAADGYSVITRDDGSKQWAYKDQPLYGWVKDQKPGDTTGEGVGQVWHVAKP</sequence>
<keyword evidence="1" id="KW-0732">Signal</keyword>